<dbReference type="InterPro" id="IPR000488">
    <property type="entry name" value="Death_dom"/>
</dbReference>
<evidence type="ECO:0000259" key="12">
    <source>
        <dbReference type="PROSITE" id="PS50168"/>
    </source>
</evidence>
<dbReference type="Pfam" id="PF01335">
    <property type="entry name" value="DED"/>
    <property type="match status" value="1"/>
</dbReference>
<evidence type="ECO:0000256" key="10">
    <source>
        <dbReference type="SAM" id="MobiDB-lite"/>
    </source>
</evidence>
<feature type="transmembrane region" description="Helical" evidence="8">
    <location>
        <begin position="431"/>
        <end position="448"/>
    </location>
</feature>
<gene>
    <name evidence="13" type="ORF">P4O66_006737</name>
</gene>
<evidence type="ECO:0000313" key="14">
    <source>
        <dbReference type="Proteomes" id="UP001239994"/>
    </source>
</evidence>
<evidence type="ECO:0000259" key="11">
    <source>
        <dbReference type="PROSITE" id="PS50017"/>
    </source>
</evidence>
<feature type="transmembrane region" description="Helical" evidence="8">
    <location>
        <begin position="555"/>
        <end position="579"/>
    </location>
</feature>
<feature type="transmembrane region" description="Helical" evidence="8">
    <location>
        <begin position="599"/>
        <end position="620"/>
    </location>
</feature>
<feature type="region of interest" description="Disordered" evidence="10">
    <location>
        <begin position="37"/>
        <end position="64"/>
    </location>
</feature>
<dbReference type="PANTHER" id="PTHR12308:SF13">
    <property type="entry name" value="ANOCTAMIN-1"/>
    <property type="match status" value="1"/>
</dbReference>
<evidence type="ECO:0000256" key="2">
    <source>
        <dbReference type="ARBA" id="ARBA00009671"/>
    </source>
</evidence>
<feature type="transmembrane region" description="Helical" evidence="8">
    <location>
        <begin position="508"/>
        <end position="535"/>
    </location>
</feature>
<dbReference type="Proteomes" id="UP001239994">
    <property type="component" value="Unassembled WGS sequence"/>
</dbReference>
<evidence type="ECO:0000256" key="4">
    <source>
        <dbReference type="ARBA" id="ARBA00022692"/>
    </source>
</evidence>
<dbReference type="GO" id="GO:0005886">
    <property type="term" value="C:plasma membrane"/>
    <property type="evidence" value="ECO:0007669"/>
    <property type="project" value="UniProtKB-SubCell"/>
</dbReference>
<protein>
    <recommendedName>
        <fullName evidence="8">Anoctamin</fullName>
    </recommendedName>
</protein>
<evidence type="ECO:0000256" key="7">
    <source>
        <dbReference type="ARBA" id="ARBA00023180"/>
    </source>
</evidence>
<dbReference type="GO" id="GO:0007165">
    <property type="term" value="P:signal transduction"/>
    <property type="evidence" value="ECO:0007669"/>
    <property type="project" value="InterPro"/>
</dbReference>
<keyword evidence="7" id="KW-0325">Glycoprotein</keyword>
<name>A0AAD8ZF70_9TELE</name>
<evidence type="ECO:0000256" key="9">
    <source>
        <dbReference type="SAM" id="Coils"/>
    </source>
</evidence>
<dbReference type="PROSITE" id="PS50168">
    <property type="entry name" value="DED"/>
    <property type="match status" value="1"/>
</dbReference>
<dbReference type="AlphaFoldDB" id="A0AAD8ZF70"/>
<dbReference type="SMART" id="SM00005">
    <property type="entry name" value="DEATH"/>
    <property type="match status" value="1"/>
</dbReference>
<dbReference type="GO" id="GO:0005229">
    <property type="term" value="F:intracellularly calcium-gated chloride channel activity"/>
    <property type="evidence" value="ECO:0007669"/>
    <property type="project" value="TreeGrafter"/>
</dbReference>
<evidence type="ECO:0000256" key="8">
    <source>
        <dbReference type="RuleBase" id="RU280814"/>
    </source>
</evidence>
<organism evidence="13 14">
    <name type="scientific">Electrophorus voltai</name>
    <dbReference type="NCBI Taxonomy" id="2609070"/>
    <lineage>
        <taxon>Eukaryota</taxon>
        <taxon>Metazoa</taxon>
        <taxon>Chordata</taxon>
        <taxon>Craniata</taxon>
        <taxon>Vertebrata</taxon>
        <taxon>Euteleostomi</taxon>
        <taxon>Actinopterygii</taxon>
        <taxon>Neopterygii</taxon>
        <taxon>Teleostei</taxon>
        <taxon>Ostariophysi</taxon>
        <taxon>Gymnotiformes</taxon>
        <taxon>Gymnotoidei</taxon>
        <taxon>Gymnotidae</taxon>
        <taxon>Electrophorus</taxon>
    </lineage>
</organism>
<dbReference type="InterPro" id="IPR011029">
    <property type="entry name" value="DEATH-like_dom_sf"/>
</dbReference>
<dbReference type="Pfam" id="PF04547">
    <property type="entry name" value="Anoctamin"/>
    <property type="match status" value="1"/>
</dbReference>
<dbReference type="InterPro" id="IPR032394">
    <property type="entry name" value="Anoct_dimer"/>
</dbReference>
<keyword evidence="14" id="KW-1185">Reference proteome</keyword>
<comment type="similarity">
    <text evidence="2 8">Belongs to the anoctamin family.</text>
</comment>
<feature type="domain" description="Death" evidence="11">
    <location>
        <begin position="1057"/>
        <end position="1135"/>
    </location>
</feature>
<dbReference type="GO" id="GO:0046983">
    <property type="term" value="F:protein dimerization activity"/>
    <property type="evidence" value="ECO:0007669"/>
    <property type="project" value="InterPro"/>
</dbReference>
<keyword evidence="4 8" id="KW-0812">Transmembrane</keyword>
<comment type="subcellular location">
    <subcellularLocation>
        <location evidence="1">Cell membrane</location>
        <topology evidence="1">Multi-pass membrane protein</topology>
    </subcellularLocation>
    <subcellularLocation>
        <location evidence="8">Membrane</location>
        <topology evidence="8">Multi-pass membrane protein</topology>
    </subcellularLocation>
</comment>
<keyword evidence="3" id="KW-1003">Cell membrane</keyword>
<proteinExistence type="inferred from homology"/>
<feature type="coiled-coil region" evidence="9">
    <location>
        <begin position="134"/>
        <end position="172"/>
    </location>
</feature>
<sequence length="1141" mass="132201">HFLLLSGKTFLVQSNPEEQLPDLGEEAKMWQKEKYDFVPGEDKDQEDVNPTTTGDLAHTEDDNISLKGPLHSDLGPYFWDGQRRIDYVLTYSVVKAPRARRVPSNSFIRSLRESLNRSFRHTRAVAPPEKDPEIDMQEQRLDHHEDDMHFQREEFEQKLADMGLELEREEGTKVPGVGFLKIHAPWSVLCREAEFMKLKMPTKKKYSVNPGSNIVEKINVFINKMTAHFYTRVEDNRMHSEKHLSYPFSREKQHLFDLSDRDSFFNSKIRSLIVFEILKRTKCTKAKYNIGMNNLIANGVYTSAYPLHDGETEGVDVEPNDRKLLYEEWASYSLFYKYQPIGLIRKYFGEKVGLYFAWLGVYTQMLIPASIVGVIVFLYGCATVDSNIPSMEICDERNNISMCPLCDRPCGYWSLVTACGTARASHLFDNSATVFFSIFMALWATMFMEHWKRRQMRLNYIWGLTGFEEEEDHPRAEYEFHVLQKKLKNENSSKVKHHKLTCRDRMPAYMTILITMVFMILLTVAIVLGVVLYRISITTALQLSSASAFRSNIRATVKTTAAIINLIAIIIMDEIYGVVAHWLTVKEVPKTDKSFEERLIFKTFVLKFANAFTPIVYLAFFRGRLVGRPGNYLYVVGSYRMEECAHAGCLMELCIQLCITMLGKQLIQNNLFEIGIPKLKKLIRRLKSKQNSKQEEEFQKTLACHQKDYFLNPYVGLNPEYMEMIIQYGMVTLFVASFPLAPLFALLNNIIEIRLDAKKFVTESRRPVAARAKDIGIWYNLLRGLSKVAVIVNAFVIAFTSDFIPRLVYQYMYSPDGTLHGFVNHSLSYFNVSDFQNNTDPPQPVGYRVEICRYKDYRDPPWSDTPYELSREFWNILAGRLAFVIIFQNVVMLMTDFLDWLIPDIPKDISLQIHKEKNLVVELFMKEEQGKRLQRKRQSTESLLSSASRKIMDRFNVMLLKISDRLGSDSISRLKFLCKDKIGKKKTEDITRGIELFEYLMERAEIGPGDTVFLRQLLIDIGQQTVAEIIDNYEREASIAKLPDETEQVKISCATDVLVDQLGKKWMQYGRKLGISDSKLEGIQEKHPRNLEEQVRELLREWKKTRKAEARVDDLLKALRACSQNYTADLVEKKLQNLCMQ</sequence>
<dbReference type="GO" id="GO:0042981">
    <property type="term" value="P:regulation of apoptotic process"/>
    <property type="evidence" value="ECO:0007669"/>
    <property type="project" value="InterPro"/>
</dbReference>
<feature type="domain" description="DED" evidence="12">
    <location>
        <begin position="954"/>
        <end position="1032"/>
    </location>
</feature>
<dbReference type="InterPro" id="IPR049452">
    <property type="entry name" value="Anoctamin_TM"/>
</dbReference>
<comment type="caution">
    <text evidence="8">Lacks conserved residue(s) required for the propagation of feature annotation.</text>
</comment>
<dbReference type="CDD" id="cd08306">
    <property type="entry name" value="Death_FADD"/>
    <property type="match status" value="1"/>
</dbReference>
<dbReference type="SUPFAM" id="SSF47986">
    <property type="entry name" value="DEATH domain"/>
    <property type="match status" value="1"/>
</dbReference>
<feature type="non-terminal residue" evidence="13">
    <location>
        <position position="1"/>
    </location>
</feature>
<dbReference type="Gene3D" id="1.10.533.10">
    <property type="entry name" value="Death Domain, Fas"/>
    <property type="match status" value="2"/>
</dbReference>
<evidence type="ECO:0000256" key="5">
    <source>
        <dbReference type="ARBA" id="ARBA00022989"/>
    </source>
</evidence>
<keyword evidence="5 8" id="KW-1133">Transmembrane helix</keyword>
<dbReference type="InterPro" id="IPR007632">
    <property type="entry name" value="Anoctamin"/>
</dbReference>
<accession>A0AAD8ZF70</accession>
<dbReference type="Pfam" id="PF00531">
    <property type="entry name" value="Death"/>
    <property type="match status" value="1"/>
</dbReference>
<evidence type="ECO:0000256" key="1">
    <source>
        <dbReference type="ARBA" id="ARBA00004651"/>
    </source>
</evidence>
<comment type="caution">
    <text evidence="13">The sequence shown here is derived from an EMBL/GenBank/DDBJ whole genome shotgun (WGS) entry which is preliminary data.</text>
</comment>
<keyword evidence="6 8" id="KW-0472">Membrane</keyword>
<dbReference type="EMBL" id="JAROKS010000012">
    <property type="protein sequence ID" value="KAK1798403.1"/>
    <property type="molecule type" value="Genomic_DNA"/>
</dbReference>
<dbReference type="InterPro" id="IPR001875">
    <property type="entry name" value="DED_dom"/>
</dbReference>
<dbReference type="SMART" id="SM00031">
    <property type="entry name" value="DED"/>
    <property type="match status" value="1"/>
</dbReference>
<feature type="transmembrane region" description="Helical" evidence="8">
    <location>
        <begin position="355"/>
        <end position="379"/>
    </location>
</feature>
<evidence type="ECO:0000256" key="3">
    <source>
        <dbReference type="ARBA" id="ARBA00022475"/>
    </source>
</evidence>
<feature type="transmembrane region" description="Helical" evidence="8">
    <location>
        <begin position="725"/>
        <end position="747"/>
    </location>
</feature>
<evidence type="ECO:0000256" key="6">
    <source>
        <dbReference type="ARBA" id="ARBA00023136"/>
    </source>
</evidence>
<dbReference type="PANTHER" id="PTHR12308">
    <property type="entry name" value="ANOCTAMIN"/>
    <property type="match status" value="1"/>
</dbReference>
<dbReference type="Pfam" id="PF16178">
    <property type="entry name" value="Anoct_dimer"/>
    <property type="match status" value="1"/>
</dbReference>
<evidence type="ECO:0000313" key="13">
    <source>
        <dbReference type="EMBL" id="KAK1798403.1"/>
    </source>
</evidence>
<keyword evidence="9" id="KW-0175">Coiled coil</keyword>
<dbReference type="CDD" id="cd08336">
    <property type="entry name" value="DED_FADD"/>
    <property type="match status" value="1"/>
</dbReference>
<dbReference type="PROSITE" id="PS50017">
    <property type="entry name" value="DEATH_DOMAIN"/>
    <property type="match status" value="1"/>
</dbReference>
<reference evidence="13" key="1">
    <citation type="submission" date="2023-03" db="EMBL/GenBank/DDBJ databases">
        <title>Electrophorus voltai genome.</title>
        <authorList>
            <person name="Bian C."/>
        </authorList>
    </citation>
    <scope>NUCLEOTIDE SEQUENCE</scope>
    <source>
        <strain evidence="13">CB-2022</strain>
        <tissue evidence="13">Muscle</tissue>
    </source>
</reference>
<dbReference type="FunFam" id="1.10.533.10:FF:000059">
    <property type="entry name" value="Fas-associated via death domain"/>
    <property type="match status" value="1"/>
</dbReference>